<sequence>METNAISVNSYLEFGTLYEDTTKRRSQKNKDFKDVEKASHVPFLERSINCRPNWKFVLVIIILGTLLTIFHPPAVYNTDHISRTTFVNNLNGELDGTDPRYASFLNIDWNQITNVLENLKDKDTYQGVGVLNFNDSEIDHWKQLVPESEHVVLHLNYASSNITWEDLYPEWIDEEEEYEFPMCPTLPRIQAPGKPRLDLIAVKLPCDKSGRWSRDVARFHLQIEAARLAATSKGFRPVRVLFVTDCFPIPNLFTCKDVIQRDGNAWLYEPDLHKLREKLQLPIGSCELSVPLKAKALLIAKLDVLKKCGGCDRNCNWDAVMEISKTFCNRNLQLCL</sequence>
<feature type="transmembrane region" description="Helical" evidence="1">
    <location>
        <begin position="56"/>
        <end position="76"/>
    </location>
</feature>
<protein>
    <submittedName>
        <fullName evidence="2">Glycogenin-2</fullName>
    </submittedName>
</protein>
<dbReference type="EMBL" id="ASHM01016751">
    <property type="protein sequence ID" value="PNX98533.1"/>
    <property type="molecule type" value="Genomic_DNA"/>
</dbReference>
<name>A0A2K3N658_TRIPR</name>
<dbReference type="STRING" id="57577.A0A2K3N658"/>
<dbReference type="AlphaFoldDB" id="A0A2K3N658"/>
<comment type="caution">
    <text evidence="2">The sequence shown here is derived from an EMBL/GenBank/DDBJ whole genome shotgun (WGS) entry which is preliminary data.</text>
</comment>
<reference evidence="2 3" key="2">
    <citation type="journal article" date="2017" name="Front. Plant Sci.">
        <title>Gene Classification and Mining of Molecular Markers Useful in Red Clover (Trifolium pratense) Breeding.</title>
        <authorList>
            <person name="Istvanek J."/>
            <person name="Dluhosova J."/>
            <person name="Dluhos P."/>
            <person name="Patkova L."/>
            <person name="Nedelnik J."/>
            <person name="Repkova J."/>
        </authorList>
    </citation>
    <scope>NUCLEOTIDE SEQUENCE [LARGE SCALE GENOMIC DNA]</scope>
    <source>
        <strain evidence="3">cv. Tatra</strain>
        <tissue evidence="2">Young leaves</tissue>
    </source>
</reference>
<evidence type="ECO:0000313" key="3">
    <source>
        <dbReference type="Proteomes" id="UP000236291"/>
    </source>
</evidence>
<evidence type="ECO:0000313" key="2">
    <source>
        <dbReference type="EMBL" id="PNX98533.1"/>
    </source>
</evidence>
<gene>
    <name evidence="2" type="ORF">L195_g021782</name>
</gene>
<proteinExistence type="predicted"/>
<keyword evidence="1" id="KW-0472">Membrane</keyword>
<keyword evidence="1" id="KW-1133">Transmembrane helix</keyword>
<organism evidence="2 3">
    <name type="scientific">Trifolium pratense</name>
    <name type="common">Red clover</name>
    <dbReference type="NCBI Taxonomy" id="57577"/>
    <lineage>
        <taxon>Eukaryota</taxon>
        <taxon>Viridiplantae</taxon>
        <taxon>Streptophyta</taxon>
        <taxon>Embryophyta</taxon>
        <taxon>Tracheophyta</taxon>
        <taxon>Spermatophyta</taxon>
        <taxon>Magnoliopsida</taxon>
        <taxon>eudicotyledons</taxon>
        <taxon>Gunneridae</taxon>
        <taxon>Pentapetalae</taxon>
        <taxon>rosids</taxon>
        <taxon>fabids</taxon>
        <taxon>Fabales</taxon>
        <taxon>Fabaceae</taxon>
        <taxon>Papilionoideae</taxon>
        <taxon>50 kb inversion clade</taxon>
        <taxon>NPAAA clade</taxon>
        <taxon>Hologalegina</taxon>
        <taxon>IRL clade</taxon>
        <taxon>Trifolieae</taxon>
        <taxon>Trifolium</taxon>
    </lineage>
</organism>
<accession>A0A2K3N658</accession>
<dbReference type="Proteomes" id="UP000236291">
    <property type="component" value="Unassembled WGS sequence"/>
</dbReference>
<feature type="non-terminal residue" evidence="2">
    <location>
        <position position="336"/>
    </location>
</feature>
<evidence type="ECO:0000256" key="1">
    <source>
        <dbReference type="SAM" id="Phobius"/>
    </source>
</evidence>
<keyword evidence="1" id="KW-0812">Transmembrane</keyword>
<reference evidence="2 3" key="1">
    <citation type="journal article" date="2014" name="Am. J. Bot.">
        <title>Genome assembly and annotation for red clover (Trifolium pratense; Fabaceae).</title>
        <authorList>
            <person name="Istvanek J."/>
            <person name="Jaros M."/>
            <person name="Krenek A."/>
            <person name="Repkova J."/>
        </authorList>
    </citation>
    <scope>NUCLEOTIDE SEQUENCE [LARGE SCALE GENOMIC DNA]</scope>
    <source>
        <strain evidence="3">cv. Tatra</strain>
        <tissue evidence="2">Young leaves</tissue>
    </source>
</reference>